<feature type="domain" description="Semialdehyde dehydrogenase NAD-binding" evidence="7">
    <location>
        <begin position="9"/>
        <end position="124"/>
    </location>
</feature>
<dbReference type="InterPro" id="IPR000534">
    <property type="entry name" value="Semialdehyde_DH_NAD-bd"/>
</dbReference>
<evidence type="ECO:0000259" key="7">
    <source>
        <dbReference type="SMART" id="SM00859"/>
    </source>
</evidence>
<dbReference type="PIRSF" id="PIRSF015689">
    <property type="entry name" value="Actaldh_dh_actl"/>
    <property type="match status" value="1"/>
</dbReference>
<dbReference type="SUPFAM" id="SSF51735">
    <property type="entry name" value="NAD(P)-binding Rossmann-fold domains"/>
    <property type="match status" value="1"/>
</dbReference>
<keyword evidence="9" id="KW-1185">Reference proteome</keyword>
<dbReference type="CDD" id="cd23933">
    <property type="entry name" value="ALDH_C"/>
    <property type="match status" value="1"/>
</dbReference>
<dbReference type="SUPFAM" id="SSF55347">
    <property type="entry name" value="Glyceraldehyde-3-phosphate dehydrogenase-like, C-terminal domain"/>
    <property type="match status" value="1"/>
</dbReference>
<dbReference type="EMBL" id="JBBUTH010000001">
    <property type="protein sequence ID" value="MEK8048719.1"/>
    <property type="molecule type" value="Genomic_DNA"/>
</dbReference>
<evidence type="ECO:0000256" key="3">
    <source>
        <dbReference type="ARBA" id="ARBA00023002"/>
    </source>
</evidence>
<protein>
    <recommendedName>
        <fullName evidence="5">Acetaldehyde dehydrogenase</fullName>
        <ecNumber evidence="5">1.2.1.10</ecNumber>
    </recommendedName>
    <alternativeName>
        <fullName evidence="5">Acetaldehyde dehydrogenase [acetylating]</fullName>
    </alternativeName>
</protein>
<dbReference type="SMART" id="SM00859">
    <property type="entry name" value="Semialdhyde_dh"/>
    <property type="match status" value="1"/>
</dbReference>
<dbReference type="NCBIfam" id="TIGR03215">
    <property type="entry name" value="ac_ald_DH_ac"/>
    <property type="match status" value="1"/>
</dbReference>
<proteinExistence type="inferred from homology"/>
<dbReference type="NCBIfam" id="NF006157">
    <property type="entry name" value="PRK08300.1"/>
    <property type="match status" value="2"/>
</dbReference>
<dbReference type="EC" id="1.2.1.10" evidence="5"/>
<comment type="caution">
    <text evidence="8">The sequence shown here is derived from an EMBL/GenBank/DDBJ whole genome shotgun (WGS) entry which is preliminary data.</text>
</comment>
<organism evidence="8 9">
    <name type="scientific">Pseudaquabacterium inlustre</name>
    <dbReference type="NCBI Taxonomy" id="2984192"/>
    <lineage>
        <taxon>Bacteria</taxon>
        <taxon>Pseudomonadati</taxon>
        <taxon>Pseudomonadota</taxon>
        <taxon>Betaproteobacteria</taxon>
        <taxon>Burkholderiales</taxon>
        <taxon>Sphaerotilaceae</taxon>
        <taxon>Pseudaquabacterium</taxon>
    </lineage>
</organism>
<dbReference type="RefSeq" id="WP_341408394.1">
    <property type="nucleotide sequence ID" value="NZ_JBBUTH010000001.1"/>
</dbReference>
<dbReference type="InterPro" id="IPR036291">
    <property type="entry name" value="NAD(P)-bd_dom_sf"/>
</dbReference>
<dbReference type="InterPro" id="IPR003361">
    <property type="entry name" value="Acetaldehyde_dehydrogenase"/>
</dbReference>
<reference evidence="8 9" key="1">
    <citation type="submission" date="2024-04" db="EMBL/GenBank/DDBJ databases">
        <title>Novel species of the genus Ideonella isolated from streams.</title>
        <authorList>
            <person name="Lu H."/>
        </authorList>
    </citation>
    <scope>NUCLEOTIDE SEQUENCE [LARGE SCALE GENOMIC DNA]</scope>
    <source>
        <strain evidence="8 9">DXS22W</strain>
    </source>
</reference>
<dbReference type="InterPro" id="IPR015426">
    <property type="entry name" value="Acetylaldehyde_DH_C"/>
</dbReference>
<evidence type="ECO:0000256" key="5">
    <source>
        <dbReference type="HAMAP-Rule" id="MF_01657"/>
    </source>
</evidence>
<keyword evidence="3 5" id="KW-0560">Oxidoreductase</keyword>
<name>A0ABU9CA13_9BURK</name>
<dbReference type="Pfam" id="PF09290">
    <property type="entry name" value="AcetDehyd-dimer"/>
    <property type="match status" value="1"/>
</dbReference>
<dbReference type="HAMAP" id="MF_01657">
    <property type="entry name" value="Ac_ald_DH_ac"/>
    <property type="match status" value="1"/>
</dbReference>
<feature type="binding site" evidence="5">
    <location>
        <position position="303"/>
    </location>
    <ligand>
        <name>NAD(+)</name>
        <dbReference type="ChEBI" id="CHEBI:57540"/>
    </ligand>
</feature>
<evidence type="ECO:0000313" key="9">
    <source>
        <dbReference type="Proteomes" id="UP001365405"/>
    </source>
</evidence>
<feature type="binding site" evidence="5">
    <location>
        <begin position="192"/>
        <end position="200"/>
    </location>
    <ligand>
        <name>NAD(+)</name>
        <dbReference type="ChEBI" id="CHEBI:57540"/>
    </ligand>
</feature>
<dbReference type="GO" id="GO:0008774">
    <property type="term" value="F:acetaldehyde dehydrogenase (acetylating) activity"/>
    <property type="evidence" value="ECO:0007669"/>
    <property type="project" value="UniProtKB-EC"/>
</dbReference>
<feature type="binding site" evidence="5">
    <location>
        <begin position="15"/>
        <end position="18"/>
    </location>
    <ligand>
        <name>NAD(+)</name>
        <dbReference type="ChEBI" id="CHEBI:57540"/>
    </ligand>
</feature>
<keyword evidence="4 5" id="KW-0520">NAD</keyword>
<comment type="catalytic activity">
    <reaction evidence="5">
        <text>acetaldehyde + NAD(+) + CoA = acetyl-CoA + NADH + H(+)</text>
        <dbReference type="Rhea" id="RHEA:23288"/>
        <dbReference type="ChEBI" id="CHEBI:15343"/>
        <dbReference type="ChEBI" id="CHEBI:15378"/>
        <dbReference type="ChEBI" id="CHEBI:57287"/>
        <dbReference type="ChEBI" id="CHEBI:57288"/>
        <dbReference type="ChEBI" id="CHEBI:57540"/>
        <dbReference type="ChEBI" id="CHEBI:57945"/>
        <dbReference type="EC" id="1.2.1.10"/>
    </reaction>
</comment>
<comment type="similarity">
    <text evidence="1 5">Belongs to the acetaldehyde dehydrogenase family.</text>
</comment>
<keyword evidence="2 5" id="KW-0058">Aromatic hydrocarbons catabolism</keyword>
<gene>
    <name evidence="8" type="ORF">AACH10_00540</name>
</gene>
<feature type="region of interest" description="Disordered" evidence="6">
    <location>
        <begin position="124"/>
        <end position="147"/>
    </location>
</feature>
<evidence type="ECO:0000256" key="6">
    <source>
        <dbReference type="SAM" id="MobiDB-lite"/>
    </source>
</evidence>
<dbReference type="Proteomes" id="UP001365405">
    <property type="component" value="Unassembled WGS sequence"/>
</dbReference>
<evidence type="ECO:0000256" key="4">
    <source>
        <dbReference type="ARBA" id="ARBA00023027"/>
    </source>
</evidence>
<evidence type="ECO:0000313" key="8">
    <source>
        <dbReference type="EMBL" id="MEK8048719.1"/>
    </source>
</evidence>
<sequence>MTTPPRKIRCALIGSGNIGTDLIYKLKRSPVLEPVWMVGIDAQSEGLQRARDMGLKTTADGVDGLLPHVLEDGIQIAFDATSAYVHAENSRKLNALGVLMVDLTPAAIGPLCVPPVNLKEHADRLAPGRSQASRTPSGGGASQSDAPGGLLTQMNVNMISCAGQATIPIVHAISRVQPVAYGEIVASLASKSIGPGTRANLDEFTYTTSAAIEKVGGAKKGKALAIINPAEPPMIMRNTINCLCETEPDQTRIIDSVLAMIEQVQKYVPGYRLVNGPLFDGKRVAVFMEVKGLGDYLPTYAGNLDIMTAAACRTAEMFAEEILAGSITLKPVIAEAATA</sequence>
<evidence type="ECO:0000256" key="1">
    <source>
        <dbReference type="ARBA" id="ARBA00009244"/>
    </source>
</evidence>
<dbReference type="Gene3D" id="3.40.50.720">
    <property type="entry name" value="NAD(P)-binding Rossmann-like Domain"/>
    <property type="match status" value="2"/>
</dbReference>
<feature type="active site" description="Acyl-thioester intermediate" evidence="5">
    <location>
        <position position="161"/>
    </location>
</feature>
<evidence type="ECO:0000256" key="2">
    <source>
        <dbReference type="ARBA" id="ARBA00022797"/>
    </source>
</evidence>
<accession>A0ABU9CA13</accession>